<dbReference type="PANTHER" id="PTHR43191:SF2">
    <property type="entry name" value="RRNA METHYLTRANSFERASE 3, MITOCHONDRIAL"/>
    <property type="match status" value="1"/>
</dbReference>
<dbReference type="AlphaFoldDB" id="A0A9D1E4N5"/>
<evidence type="ECO:0000259" key="4">
    <source>
        <dbReference type="SMART" id="SM00967"/>
    </source>
</evidence>
<evidence type="ECO:0000256" key="2">
    <source>
        <dbReference type="ARBA" id="ARBA00022603"/>
    </source>
</evidence>
<dbReference type="CDD" id="cd18095">
    <property type="entry name" value="SpoU-like_rRNA-MTase"/>
    <property type="match status" value="1"/>
</dbReference>
<dbReference type="Gene3D" id="3.30.1330.30">
    <property type="match status" value="1"/>
</dbReference>
<dbReference type="PANTHER" id="PTHR43191">
    <property type="entry name" value="RRNA METHYLTRANSFERASE 3"/>
    <property type="match status" value="1"/>
</dbReference>
<dbReference type="InterPro" id="IPR029026">
    <property type="entry name" value="tRNA_m1G_MTases_N"/>
</dbReference>
<gene>
    <name evidence="5" type="ORF">IAC95_04750</name>
</gene>
<evidence type="ECO:0000256" key="3">
    <source>
        <dbReference type="ARBA" id="ARBA00022679"/>
    </source>
</evidence>
<dbReference type="GO" id="GO:0006396">
    <property type="term" value="P:RNA processing"/>
    <property type="evidence" value="ECO:0007669"/>
    <property type="project" value="InterPro"/>
</dbReference>
<sequence>MLITSTENAKVAEVAKLLDKKYRKASGLYLIEGERLVSDALMHGAEITEIFVKESAMQKIHFDNAIFVADKVFTKMSDTVTSQGVVAVVKKRQGVPVPPKGNCLVLDGLQDPGNVGTLIRTAAACAFTDIYAVNTVDLYSPKVLRSAMSAHFCLNLWQTENLQETFPLLKDCAIVAADMKGANVFSSKFHGKVALVLGNEGNGLSEFSRKAVQQTVSLPMENNFESLNVAVAGSVIMYQIYAQTQTK</sequence>
<dbReference type="Proteomes" id="UP000824200">
    <property type="component" value="Unassembled WGS sequence"/>
</dbReference>
<dbReference type="SUPFAM" id="SSF55315">
    <property type="entry name" value="L30e-like"/>
    <property type="match status" value="1"/>
</dbReference>
<comment type="caution">
    <text evidence="5">The sequence shown here is derived from an EMBL/GenBank/DDBJ whole genome shotgun (WGS) entry which is preliminary data.</text>
</comment>
<keyword evidence="2 5" id="KW-0489">Methyltransferase</keyword>
<feature type="domain" description="RNA 2-O ribose methyltransferase substrate binding" evidence="4">
    <location>
        <begin position="30"/>
        <end position="95"/>
    </location>
</feature>
<dbReference type="InterPro" id="IPR001537">
    <property type="entry name" value="SpoU_MeTrfase"/>
</dbReference>
<dbReference type="GO" id="GO:0003723">
    <property type="term" value="F:RNA binding"/>
    <property type="evidence" value="ECO:0007669"/>
    <property type="project" value="InterPro"/>
</dbReference>
<organism evidence="5 6">
    <name type="scientific">Candidatus Fimimonas gallinarum</name>
    <dbReference type="NCBI Taxonomy" id="2840821"/>
    <lineage>
        <taxon>Bacteria</taxon>
        <taxon>Pseudomonadati</taxon>
        <taxon>Myxococcota</taxon>
        <taxon>Myxococcia</taxon>
        <taxon>Myxococcales</taxon>
        <taxon>Cystobacterineae</taxon>
        <taxon>Myxococcaceae</taxon>
        <taxon>Myxococcaceae incertae sedis</taxon>
        <taxon>Candidatus Fimimonas</taxon>
    </lineage>
</organism>
<name>A0A9D1E4N5_9BACT</name>
<evidence type="ECO:0000313" key="6">
    <source>
        <dbReference type="Proteomes" id="UP000824200"/>
    </source>
</evidence>
<keyword evidence="3" id="KW-0808">Transferase</keyword>
<dbReference type="SUPFAM" id="SSF75217">
    <property type="entry name" value="alpha/beta knot"/>
    <property type="match status" value="1"/>
</dbReference>
<dbReference type="Pfam" id="PF22435">
    <property type="entry name" value="MRM3-like_sub_bind"/>
    <property type="match status" value="1"/>
</dbReference>
<dbReference type="GO" id="GO:0032259">
    <property type="term" value="P:methylation"/>
    <property type="evidence" value="ECO:0007669"/>
    <property type="project" value="UniProtKB-KW"/>
</dbReference>
<dbReference type="EMBL" id="DVHL01000038">
    <property type="protein sequence ID" value="HIR66166.1"/>
    <property type="molecule type" value="Genomic_DNA"/>
</dbReference>
<dbReference type="GO" id="GO:0005737">
    <property type="term" value="C:cytoplasm"/>
    <property type="evidence" value="ECO:0007669"/>
    <property type="project" value="UniProtKB-ARBA"/>
</dbReference>
<dbReference type="InterPro" id="IPR053888">
    <property type="entry name" value="MRM3-like_sub_bind"/>
</dbReference>
<dbReference type="Gene3D" id="3.40.1280.10">
    <property type="match status" value="1"/>
</dbReference>
<evidence type="ECO:0000313" key="5">
    <source>
        <dbReference type="EMBL" id="HIR66166.1"/>
    </source>
</evidence>
<dbReference type="InterPro" id="IPR029028">
    <property type="entry name" value="Alpha/beta_knot_MTases"/>
</dbReference>
<dbReference type="Pfam" id="PF00588">
    <property type="entry name" value="SpoU_methylase"/>
    <property type="match status" value="1"/>
</dbReference>
<reference evidence="5" key="1">
    <citation type="submission" date="2020-10" db="EMBL/GenBank/DDBJ databases">
        <authorList>
            <person name="Gilroy R."/>
        </authorList>
    </citation>
    <scope>NUCLEOTIDE SEQUENCE</scope>
    <source>
        <strain evidence="5">CHK121-14286</strain>
    </source>
</reference>
<evidence type="ECO:0000256" key="1">
    <source>
        <dbReference type="ARBA" id="ARBA00007228"/>
    </source>
</evidence>
<dbReference type="InterPro" id="IPR013123">
    <property type="entry name" value="SpoU_subst-bd"/>
</dbReference>
<dbReference type="GO" id="GO:0008173">
    <property type="term" value="F:RNA methyltransferase activity"/>
    <property type="evidence" value="ECO:0007669"/>
    <property type="project" value="InterPro"/>
</dbReference>
<accession>A0A9D1E4N5</accession>
<dbReference type="SMART" id="SM00967">
    <property type="entry name" value="SpoU_sub_bind"/>
    <property type="match status" value="1"/>
</dbReference>
<protein>
    <submittedName>
        <fullName evidence="5">RNA methyltransferase</fullName>
    </submittedName>
</protein>
<proteinExistence type="inferred from homology"/>
<comment type="similarity">
    <text evidence="1">Belongs to the class IV-like SAM-binding methyltransferase superfamily. RNA methyltransferase TrmH family.</text>
</comment>
<dbReference type="InterPro" id="IPR029064">
    <property type="entry name" value="Ribosomal_eL30-like_sf"/>
</dbReference>
<reference evidence="5" key="2">
    <citation type="journal article" date="2021" name="PeerJ">
        <title>Extensive microbial diversity within the chicken gut microbiome revealed by metagenomics and culture.</title>
        <authorList>
            <person name="Gilroy R."/>
            <person name="Ravi A."/>
            <person name="Getino M."/>
            <person name="Pursley I."/>
            <person name="Horton D.L."/>
            <person name="Alikhan N.F."/>
            <person name="Baker D."/>
            <person name="Gharbi K."/>
            <person name="Hall N."/>
            <person name="Watson M."/>
            <person name="Adriaenssens E.M."/>
            <person name="Foster-Nyarko E."/>
            <person name="Jarju S."/>
            <person name="Secka A."/>
            <person name="Antonio M."/>
            <person name="Oren A."/>
            <person name="Chaudhuri R.R."/>
            <person name="La Ragione R."/>
            <person name="Hildebrand F."/>
            <person name="Pallen M.J."/>
        </authorList>
    </citation>
    <scope>NUCLEOTIDE SEQUENCE</scope>
    <source>
        <strain evidence="5">CHK121-14286</strain>
    </source>
</reference>
<dbReference type="InterPro" id="IPR051259">
    <property type="entry name" value="rRNA_Methyltransferase"/>
</dbReference>